<dbReference type="Proteomes" id="UP001484239">
    <property type="component" value="Unassembled WGS sequence"/>
</dbReference>
<reference evidence="1 2" key="1">
    <citation type="submission" date="2024-02" db="EMBL/GenBank/DDBJ databases">
        <title>A novel Gemmatimonadota bacterium.</title>
        <authorList>
            <person name="Du Z.-J."/>
            <person name="Ye Y.-Q."/>
        </authorList>
    </citation>
    <scope>NUCLEOTIDE SEQUENCE [LARGE SCALE GENOMIC DNA]</scope>
    <source>
        <strain evidence="1 2">DH-20</strain>
    </source>
</reference>
<evidence type="ECO:0000313" key="2">
    <source>
        <dbReference type="Proteomes" id="UP001484239"/>
    </source>
</evidence>
<dbReference type="EMBL" id="JBBHLI010000006">
    <property type="protein sequence ID" value="MEK9501537.1"/>
    <property type="molecule type" value="Genomic_DNA"/>
</dbReference>
<sequence length="91" mass="10796">MDWPASAQRLRGMSPTLLRYGKLRFYFYSREEPRAHVHVSSPDGEAKMWLDPEVSLEWQNGIRPRDLRTAMRVAKEHRDDFTEAWTRNFSG</sequence>
<dbReference type="InterPro" id="IPR025427">
    <property type="entry name" value="DUF4160"/>
</dbReference>
<name>A0ABU9E9X2_9BACT</name>
<evidence type="ECO:0000313" key="1">
    <source>
        <dbReference type="EMBL" id="MEK9501537.1"/>
    </source>
</evidence>
<accession>A0ABU9E9X2</accession>
<proteinExistence type="predicted"/>
<gene>
    <name evidence="1" type="ORF">WI372_11155</name>
</gene>
<comment type="caution">
    <text evidence="1">The sequence shown here is derived from an EMBL/GenBank/DDBJ whole genome shotgun (WGS) entry which is preliminary data.</text>
</comment>
<organism evidence="1 2">
    <name type="scientific">Gaopeijia maritima</name>
    <dbReference type="NCBI Taxonomy" id="3119007"/>
    <lineage>
        <taxon>Bacteria</taxon>
        <taxon>Pseudomonadati</taxon>
        <taxon>Gemmatimonadota</taxon>
        <taxon>Longimicrobiia</taxon>
        <taxon>Gaopeijiales</taxon>
        <taxon>Gaopeijiaceae</taxon>
        <taxon>Gaopeijia</taxon>
    </lineage>
</organism>
<keyword evidence="2" id="KW-1185">Reference proteome</keyword>
<protein>
    <submittedName>
        <fullName evidence="1">DUF4160 domain-containing protein</fullName>
    </submittedName>
</protein>
<dbReference type="RefSeq" id="WP_405285678.1">
    <property type="nucleotide sequence ID" value="NZ_CP144380.1"/>
</dbReference>
<dbReference type="Pfam" id="PF13711">
    <property type="entry name" value="DUF4160"/>
    <property type="match status" value="1"/>
</dbReference>